<feature type="signal peptide" evidence="1">
    <location>
        <begin position="1"/>
        <end position="22"/>
    </location>
</feature>
<dbReference type="AlphaFoldDB" id="A0A401U799"/>
<dbReference type="InterPro" id="IPR019861">
    <property type="entry name" value="PorP/SprF_Bacteroidetes"/>
</dbReference>
<evidence type="ECO:0000256" key="1">
    <source>
        <dbReference type="SAM" id="SignalP"/>
    </source>
</evidence>
<dbReference type="Proteomes" id="UP000288227">
    <property type="component" value="Unassembled WGS sequence"/>
</dbReference>
<keyword evidence="3" id="KW-1185">Reference proteome</keyword>
<organism evidence="2 3">
    <name type="scientific">Chryseotalea sanaruensis</name>
    <dbReference type="NCBI Taxonomy" id="2482724"/>
    <lineage>
        <taxon>Bacteria</taxon>
        <taxon>Pseudomonadati</taxon>
        <taxon>Bacteroidota</taxon>
        <taxon>Cytophagia</taxon>
        <taxon>Cytophagales</taxon>
        <taxon>Chryseotaleaceae</taxon>
        <taxon>Chryseotalea</taxon>
    </lineage>
</organism>
<dbReference type="EMBL" id="BHXQ01000002">
    <property type="protein sequence ID" value="GCC50772.1"/>
    <property type="molecule type" value="Genomic_DNA"/>
</dbReference>
<name>A0A401U799_9BACT</name>
<dbReference type="OrthoDB" id="1320396at2"/>
<gene>
    <name evidence="2" type="ORF">SanaruYs_09900</name>
</gene>
<evidence type="ECO:0000313" key="2">
    <source>
        <dbReference type="EMBL" id="GCC50772.1"/>
    </source>
</evidence>
<dbReference type="RefSeq" id="WP_127121440.1">
    <property type="nucleotide sequence ID" value="NZ_BHXQ01000002.1"/>
</dbReference>
<accession>A0A401U799</accession>
<feature type="chain" id="PRO_5019117522" evidence="1">
    <location>
        <begin position="23"/>
        <end position="318"/>
    </location>
</feature>
<protein>
    <submittedName>
        <fullName evidence="2">Type IX secretion system membrane protein PorP/SprF</fullName>
    </submittedName>
</protein>
<evidence type="ECO:0000313" key="3">
    <source>
        <dbReference type="Proteomes" id="UP000288227"/>
    </source>
</evidence>
<dbReference type="NCBIfam" id="TIGR03519">
    <property type="entry name" value="T9SS_PorP_fam"/>
    <property type="match status" value="1"/>
</dbReference>
<proteinExistence type="predicted"/>
<comment type="caution">
    <text evidence="2">The sequence shown here is derived from an EMBL/GenBank/DDBJ whole genome shotgun (WGS) entry which is preliminary data.</text>
</comment>
<dbReference type="Pfam" id="PF11751">
    <property type="entry name" value="PorP_SprF"/>
    <property type="match status" value="1"/>
</dbReference>
<sequence>MSKKSFYTALAITFFAAFSVQAQQDALFTHYMFNNMYLTPAFAGVDGVTRISAVHRSQWLGYQPSFGEGNAPVSQLVSFNTPIFKLHSGFGTYIMNDISGPLNSLEAQVNYAYHLGIKDNKLSIGIKVGMFSQTVNGRIYRYVDGGDPNITEGKESQIKPDLGFGLFYRSEKYYAGVGFNHLLKSEFDFGADATRAALENHVNFTGGYYYDMSFDLTFLFTTWVKTDLNETSVDLSGLAFYKNTMWGGLSFRQSEAVSILLGYSLLKDKSLRLGYSMDYVVKDQAAKQPTSHEVMISYDLPVSPGTSKKIVRTPRYRH</sequence>
<keyword evidence="1" id="KW-0732">Signal</keyword>
<reference evidence="2 3" key="1">
    <citation type="submission" date="2018-11" db="EMBL/GenBank/DDBJ databases">
        <title>Chryseotalea sanarue gen. nov., sp., nov., a member of the family Cytophagaceae, isolated from a brackish lake in Hamamatsu Japan.</title>
        <authorList>
            <person name="Maejima Y."/>
            <person name="Iino T."/>
            <person name="Muraguchi Y."/>
            <person name="Fukuda K."/>
            <person name="Ohkuma M."/>
            <person name="Moriuchi R."/>
            <person name="Dohra H."/>
            <person name="Kimbara K."/>
            <person name="Shintani M."/>
        </authorList>
    </citation>
    <scope>NUCLEOTIDE SEQUENCE [LARGE SCALE GENOMIC DNA]</scope>
    <source>
        <strain evidence="2 3">Ys</strain>
    </source>
</reference>